<protein>
    <submittedName>
        <fullName evidence="8">Uncharacterized protein</fullName>
    </submittedName>
</protein>
<dbReference type="GO" id="GO:0031080">
    <property type="term" value="C:nuclear pore outer ring"/>
    <property type="evidence" value="ECO:0007669"/>
    <property type="project" value="TreeGrafter"/>
</dbReference>
<proteinExistence type="predicted"/>
<keyword evidence="3" id="KW-0509">mRNA transport</keyword>
<evidence type="ECO:0000313" key="9">
    <source>
        <dbReference type="Proteomes" id="UP000652761"/>
    </source>
</evidence>
<keyword evidence="6" id="KW-0906">Nuclear pore complex</keyword>
<keyword evidence="7" id="KW-0539">Nucleus</keyword>
<reference evidence="8" key="1">
    <citation type="submission" date="2017-07" db="EMBL/GenBank/DDBJ databases">
        <title>Taro Niue Genome Assembly and Annotation.</title>
        <authorList>
            <person name="Atibalentja N."/>
            <person name="Keating K."/>
            <person name="Fields C.J."/>
        </authorList>
    </citation>
    <scope>NUCLEOTIDE SEQUENCE</scope>
    <source>
        <strain evidence="8">Niue_2</strain>
        <tissue evidence="8">Leaf</tissue>
    </source>
</reference>
<keyword evidence="2" id="KW-0813">Transport</keyword>
<dbReference type="Proteomes" id="UP000652761">
    <property type="component" value="Unassembled WGS sequence"/>
</dbReference>
<dbReference type="InterPro" id="IPR007252">
    <property type="entry name" value="Nup84/Nup107"/>
</dbReference>
<evidence type="ECO:0000256" key="7">
    <source>
        <dbReference type="ARBA" id="ARBA00023242"/>
    </source>
</evidence>
<evidence type="ECO:0000256" key="1">
    <source>
        <dbReference type="ARBA" id="ARBA00004567"/>
    </source>
</evidence>
<evidence type="ECO:0000256" key="2">
    <source>
        <dbReference type="ARBA" id="ARBA00022448"/>
    </source>
</evidence>
<organism evidence="8 9">
    <name type="scientific">Colocasia esculenta</name>
    <name type="common">Wild taro</name>
    <name type="synonym">Arum esculentum</name>
    <dbReference type="NCBI Taxonomy" id="4460"/>
    <lineage>
        <taxon>Eukaryota</taxon>
        <taxon>Viridiplantae</taxon>
        <taxon>Streptophyta</taxon>
        <taxon>Embryophyta</taxon>
        <taxon>Tracheophyta</taxon>
        <taxon>Spermatophyta</taxon>
        <taxon>Magnoliopsida</taxon>
        <taxon>Liliopsida</taxon>
        <taxon>Araceae</taxon>
        <taxon>Aroideae</taxon>
        <taxon>Colocasieae</taxon>
        <taxon>Colocasia</taxon>
    </lineage>
</organism>
<name>A0A843TGX9_COLES</name>
<dbReference type="EMBL" id="NMUH01000036">
    <property type="protein sequence ID" value="MQL69397.1"/>
    <property type="molecule type" value="Genomic_DNA"/>
</dbReference>
<evidence type="ECO:0000256" key="5">
    <source>
        <dbReference type="ARBA" id="ARBA00023010"/>
    </source>
</evidence>
<keyword evidence="5" id="KW-0811">Translocation</keyword>
<evidence type="ECO:0000313" key="8">
    <source>
        <dbReference type="EMBL" id="MQL69397.1"/>
    </source>
</evidence>
<sequence>MRSSFREDRTVWWLKLHATLWTLSGERNSWIFRRISHHEEALLDAACARVKEWAVSFSPTTSHQEACRFVAMDITAQLCLRIVQWLEGLASEDLDLEKKGIPGLNVESFPPLRNSVTALHS</sequence>
<dbReference type="GO" id="GO:0017056">
    <property type="term" value="F:structural constituent of nuclear pore"/>
    <property type="evidence" value="ECO:0007669"/>
    <property type="project" value="InterPro"/>
</dbReference>
<dbReference type="GO" id="GO:0006406">
    <property type="term" value="P:mRNA export from nucleus"/>
    <property type="evidence" value="ECO:0007669"/>
    <property type="project" value="TreeGrafter"/>
</dbReference>
<dbReference type="GO" id="GO:0000973">
    <property type="term" value="P:post-transcriptional tethering of RNA polymerase II gene DNA at nuclear periphery"/>
    <property type="evidence" value="ECO:0007669"/>
    <property type="project" value="TreeGrafter"/>
</dbReference>
<dbReference type="PANTHER" id="PTHR13003">
    <property type="entry name" value="NUP107-RELATED"/>
    <property type="match status" value="1"/>
</dbReference>
<keyword evidence="9" id="KW-1185">Reference proteome</keyword>
<dbReference type="GO" id="GO:0006606">
    <property type="term" value="P:protein import into nucleus"/>
    <property type="evidence" value="ECO:0007669"/>
    <property type="project" value="TreeGrafter"/>
</dbReference>
<keyword evidence="4" id="KW-0653">Protein transport</keyword>
<comment type="subcellular location">
    <subcellularLocation>
        <location evidence="1">Nucleus</location>
        <location evidence="1">Nuclear pore complex</location>
    </subcellularLocation>
</comment>
<accession>A0A843TGX9</accession>
<evidence type="ECO:0000256" key="3">
    <source>
        <dbReference type="ARBA" id="ARBA00022816"/>
    </source>
</evidence>
<comment type="caution">
    <text evidence="8">The sequence shown here is derived from an EMBL/GenBank/DDBJ whole genome shotgun (WGS) entry which is preliminary data.</text>
</comment>
<dbReference type="OrthoDB" id="3098at2759"/>
<evidence type="ECO:0000256" key="4">
    <source>
        <dbReference type="ARBA" id="ARBA00022927"/>
    </source>
</evidence>
<gene>
    <name evidence="8" type="ORF">Taro_001688</name>
</gene>
<dbReference type="AlphaFoldDB" id="A0A843TGX9"/>
<evidence type="ECO:0000256" key="6">
    <source>
        <dbReference type="ARBA" id="ARBA00023132"/>
    </source>
</evidence>
<dbReference type="PANTHER" id="PTHR13003:SF2">
    <property type="entry name" value="NUCLEAR PORE COMPLEX PROTEIN NUP107"/>
    <property type="match status" value="1"/>
</dbReference>